<dbReference type="PROSITE" id="PS00518">
    <property type="entry name" value="ZF_RING_1"/>
    <property type="match status" value="1"/>
</dbReference>
<dbReference type="SUPFAM" id="SSF57850">
    <property type="entry name" value="RING/U-box"/>
    <property type="match status" value="1"/>
</dbReference>
<dbReference type="Pfam" id="PF13639">
    <property type="entry name" value="zf-RING_2"/>
    <property type="match status" value="1"/>
</dbReference>
<dbReference type="PROSITE" id="PS50089">
    <property type="entry name" value="ZF_RING_2"/>
    <property type="match status" value="1"/>
</dbReference>
<name>A0ABM5F709_9SAUR</name>
<evidence type="ECO:0000256" key="4">
    <source>
        <dbReference type="PROSITE-ProRule" id="PRU00175"/>
    </source>
</evidence>
<keyword evidence="1" id="KW-0479">Metal-binding</keyword>
<dbReference type="RefSeq" id="XP_072841189.1">
    <property type="nucleotide sequence ID" value="XM_072985088.1"/>
</dbReference>
<keyword evidence="3" id="KW-0862">Zinc</keyword>
<dbReference type="PANTHER" id="PTHR22791:SF23">
    <property type="entry name" value="RING-TYPE DOMAIN-CONTAINING PROTEIN"/>
    <property type="match status" value="1"/>
</dbReference>
<evidence type="ECO:0000313" key="7">
    <source>
        <dbReference type="Proteomes" id="UP001652642"/>
    </source>
</evidence>
<evidence type="ECO:0000259" key="6">
    <source>
        <dbReference type="PROSITE" id="PS50089"/>
    </source>
</evidence>
<feature type="region of interest" description="Disordered" evidence="5">
    <location>
        <begin position="163"/>
        <end position="184"/>
    </location>
</feature>
<dbReference type="PANTHER" id="PTHR22791">
    <property type="entry name" value="RING-TYPE DOMAIN-CONTAINING PROTEIN"/>
    <property type="match status" value="1"/>
</dbReference>
<dbReference type="GeneID" id="140702980"/>
<evidence type="ECO:0000256" key="1">
    <source>
        <dbReference type="ARBA" id="ARBA00022723"/>
    </source>
</evidence>
<dbReference type="InterPro" id="IPR051435">
    <property type="entry name" value="RING_finger_E3_ubiq-ligases"/>
</dbReference>
<evidence type="ECO:0000256" key="3">
    <source>
        <dbReference type="ARBA" id="ARBA00022833"/>
    </source>
</evidence>
<dbReference type="InterPro" id="IPR001841">
    <property type="entry name" value="Znf_RING"/>
</dbReference>
<keyword evidence="7" id="KW-1185">Reference proteome</keyword>
<feature type="compositionally biased region" description="Basic and acidic residues" evidence="5">
    <location>
        <begin position="45"/>
        <end position="57"/>
    </location>
</feature>
<keyword evidence="2 4" id="KW-0863">Zinc-finger</keyword>
<dbReference type="Gene3D" id="3.30.40.10">
    <property type="entry name" value="Zinc/RING finger domain, C3HC4 (zinc finger)"/>
    <property type="match status" value="1"/>
</dbReference>
<proteinExistence type="predicted"/>
<evidence type="ECO:0000256" key="5">
    <source>
        <dbReference type="SAM" id="MobiDB-lite"/>
    </source>
</evidence>
<dbReference type="InterPro" id="IPR017907">
    <property type="entry name" value="Znf_RING_CS"/>
</dbReference>
<gene>
    <name evidence="8" type="primary">LOC140702980</name>
</gene>
<feature type="domain" description="RING-type" evidence="6">
    <location>
        <begin position="203"/>
        <end position="252"/>
    </location>
</feature>
<reference evidence="8" key="1">
    <citation type="submission" date="2025-08" db="UniProtKB">
        <authorList>
            <consortium name="RefSeq"/>
        </authorList>
    </citation>
    <scope>IDENTIFICATION</scope>
</reference>
<dbReference type="InterPro" id="IPR013083">
    <property type="entry name" value="Znf_RING/FYVE/PHD"/>
</dbReference>
<evidence type="ECO:0000313" key="8">
    <source>
        <dbReference type="RefSeq" id="XP_072841189.1"/>
    </source>
</evidence>
<feature type="compositionally biased region" description="Acidic residues" evidence="5">
    <location>
        <begin position="163"/>
        <end position="173"/>
    </location>
</feature>
<accession>A0ABM5F709</accession>
<sequence length="329" mass="34868">MAAPGPQPEKTAVGNFGDAFPSSPSGQDAGLTAEPSGGEAPSLEVAEKTDGSAEGVDRAGTVPALSLPHRGDVWAEDGPGPPASTAKDPEWGSAMQGEEEDTGEAGWGPDASSVEAERLLPEGCKEGVEGFMPTGQSEGVWGTEELPVKKDDGQRDYVCLLEEEEEEREEEEDRAPGSEKPEVTVPSCCLQAEDDGGEDDAECPICTERYDQGRHPLALLNCSHALCAQCLRAIMEAASEADIGRVRCPICRQKTPMMEWEICRHQEELMLLSTVPDPASAGRPLASFSPLPARRPGFWGGVEHHFQVARPGQLCPRGQGGSSSPALLP</sequence>
<organism evidence="7 8">
    <name type="scientific">Pogona vitticeps</name>
    <name type="common">central bearded dragon</name>
    <dbReference type="NCBI Taxonomy" id="103695"/>
    <lineage>
        <taxon>Eukaryota</taxon>
        <taxon>Metazoa</taxon>
        <taxon>Chordata</taxon>
        <taxon>Craniata</taxon>
        <taxon>Vertebrata</taxon>
        <taxon>Euteleostomi</taxon>
        <taxon>Lepidosauria</taxon>
        <taxon>Squamata</taxon>
        <taxon>Bifurcata</taxon>
        <taxon>Unidentata</taxon>
        <taxon>Episquamata</taxon>
        <taxon>Toxicofera</taxon>
        <taxon>Iguania</taxon>
        <taxon>Acrodonta</taxon>
        <taxon>Agamidae</taxon>
        <taxon>Amphibolurinae</taxon>
        <taxon>Pogona</taxon>
    </lineage>
</organism>
<protein>
    <submittedName>
        <fullName evidence="8">Ring finger protein-like isoform X2</fullName>
    </submittedName>
</protein>
<dbReference type="Proteomes" id="UP001652642">
    <property type="component" value="Chromosome Z"/>
</dbReference>
<dbReference type="SMART" id="SM00184">
    <property type="entry name" value="RING"/>
    <property type="match status" value="1"/>
</dbReference>
<feature type="region of interest" description="Disordered" evidence="5">
    <location>
        <begin position="1"/>
        <end position="118"/>
    </location>
</feature>
<evidence type="ECO:0000256" key="2">
    <source>
        <dbReference type="ARBA" id="ARBA00022771"/>
    </source>
</evidence>